<dbReference type="GO" id="GO:0005634">
    <property type="term" value="C:nucleus"/>
    <property type="evidence" value="ECO:0007669"/>
    <property type="project" value="UniProtKB-SubCell"/>
</dbReference>
<dbReference type="RefSeq" id="XP_024922709.2">
    <property type="nucleotide sequence ID" value="XM_025066941.3"/>
</dbReference>
<evidence type="ECO:0000313" key="8">
    <source>
        <dbReference type="RefSeq" id="XP_024922709.2"/>
    </source>
</evidence>
<dbReference type="PROSITE" id="PS50066">
    <property type="entry name" value="MADS_BOX_2"/>
    <property type="match status" value="1"/>
</dbReference>
<keyword evidence="3" id="KW-0238">DNA-binding</keyword>
<feature type="domain" description="MADS-box" evidence="6">
    <location>
        <begin position="3"/>
        <end position="63"/>
    </location>
</feature>
<comment type="subcellular location">
    <subcellularLocation>
        <location evidence="1">Nucleus</location>
    </subcellularLocation>
</comment>
<keyword evidence="5" id="KW-0539">Nucleus</keyword>
<organism evidence="7 8">
    <name type="scientific">Ziziphus jujuba</name>
    <name type="common">Chinese jujube</name>
    <name type="synonym">Ziziphus sativa</name>
    <dbReference type="NCBI Taxonomy" id="326968"/>
    <lineage>
        <taxon>Eukaryota</taxon>
        <taxon>Viridiplantae</taxon>
        <taxon>Streptophyta</taxon>
        <taxon>Embryophyta</taxon>
        <taxon>Tracheophyta</taxon>
        <taxon>Spermatophyta</taxon>
        <taxon>Magnoliopsida</taxon>
        <taxon>eudicotyledons</taxon>
        <taxon>Gunneridae</taxon>
        <taxon>Pentapetalae</taxon>
        <taxon>rosids</taxon>
        <taxon>fabids</taxon>
        <taxon>Rosales</taxon>
        <taxon>Rhamnaceae</taxon>
        <taxon>Paliureae</taxon>
        <taxon>Ziziphus</taxon>
    </lineage>
</organism>
<keyword evidence="4" id="KW-0804">Transcription</keyword>
<dbReference type="PRINTS" id="PR00404">
    <property type="entry name" value="MADSDOMAIN"/>
</dbReference>
<dbReference type="Gene3D" id="3.40.1810.10">
    <property type="entry name" value="Transcription factor, MADS-box"/>
    <property type="match status" value="1"/>
</dbReference>
<protein>
    <submittedName>
        <fullName evidence="8">Floral homeotic protein AGAMOUS</fullName>
    </submittedName>
</protein>
<accession>A0A6P6FKV1</accession>
<dbReference type="PANTHER" id="PTHR11945:SF782">
    <property type="entry name" value="OS11G0229900 PROTEIN"/>
    <property type="match status" value="1"/>
</dbReference>
<evidence type="ECO:0000256" key="3">
    <source>
        <dbReference type="ARBA" id="ARBA00023125"/>
    </source>
</evidence>
<reference evidence="8" key="1">
    <citation type="submission" date="2025-08" db="UniProtKB">
        <authorList>
            <consortium name="RefSeq"/>
        </authorList>
    </citation>
    <scope>IDENTIFICATION</scope>
    <source>
        <tissue evidence="8">Seedling</tissue>
    </source>
</reference>
<dbReference type="AlphaFoldDB" id="A0A6P6FKV1"/>
<dbReference type="InterPro" id="IPR002100">
    <property type="entry name" value="TF_MADSbox"/>
</dbReference>
<evidence type="ECO:0000256" key="4">
    <source>
        <dbReference type="ARBA" id="ARBA00023163"/>
    </source>
</evidence>
<dbReference type="SMART" id="SM00432">
    <property type="entry name" value="MADS"/>
    <property type="match status" value="1"/>
</dbReference>
<evidence type="ECO:0000256" key="1">
    <source>
        <dbReference type="ARBA" id="ARBA00004123"/>
    </source>
</evidence>
<proteinExistence type="predicted"/>
<dbReference type="GO" id="GO:0000978">
    <property type="term" value="F:RNA polymerase II cis-regulatory region sequence-specific DNA binding"/>
    <property type="evidence" value="ECO:0007669"/>
    <property type="project" value="TreeGrafter"/>
</dbReference>
<keyword evidence="2" id="KW-0805">Transcription regulation</keyword>
<dbReference type="SUPFAM" id="SSF55455">
    <property type="entry name" value="SRF-like"/>
    <property type="match status" value="1"/>
</dbReference>
<dbReference type="PANTHER" id="PTHR11945">
    <property type="entry name" value="MADS BOX PROTEIN"/>
    <property type="match status" value="1"/>
</dbReference>
<name>A0A6P6FKV1_ZIZJJ</name>
<dbReference type="GO" id="GO:0000981">
    <property type="term" value="F:DNA-binding transcription factor activity, RNA polymerase II-specific"/>
    <property type="evidence" value="ECO:0007669"/>
    <property type="project" value="TreeGrafter"/>
</dbReference>
<dbReference type="Proteomes" id="UP001652623">
    <property type="component" value="Chromosome 11"/>
</dbReference>
<dbReference type="InterPro" id="IPR036879">
    <property type="entry name" value="TF_MADSbox_sf"/>
</dbReference>
<evidence type="ECO:0000256" key="2">
    <source>
        <dbReference type="ARBA" id="ARBA00023015"/>
    </source>
</evidence>
<dbReference type="GeneID" id="112488991"/>
<dbReference type="InParanoid" id="A0A6P6FKV1"/>
<evidence type="ECO:0000259" key="6">
    <source>
        <dbReference type="PROSITE" id="PS50066"/>
    </source>
</evidence>
<keyword evidence="7" id="KW-1185">Reference proteome</keyword>
<dbReference type="GO" id="GO:0046983">
    <property type="term" value="F:protein dimerization activity"/>
    <property type="evidence" value="ECO:0007669"/>
    <property type="project" value="InterPro"/>
</dbReference>
<dbReference type="KEGG" id="zju:112488991"/>
<gene>
    <name evidence="8" type="primary">LOC112488991</name>
</gene>
<dbReference type="Pfam" id="PF00319">
    <property type="entry name" value="SRF-TF"/>
    <property type="match status" value="1"/>
</dbReference>
<evidence type="ECO:0000313" key="7">
    <source>
        <dbReference type="Proteomes" id="UP001652623"/>
    </source>
</evidence>
<sequence>MGKGKRKLPMELIGKKENRMVSFSKRRKGLIKKAEEFHSLTGSSIALIVISEAGRPSVYGAPSFDSLLHRFQLQRNNGILLLTDSHTHTAPETLLIGDQGGSDQEINADFLGTHAYPDNNVVMDQGGSKCEDCTTATTSTPPETTHVAASEPWRTWVDQKIRACQSIDDTVALKHHFSHLKHAVDSRIVHSYLNTLENFLVFDL</sequence>
<evidence type="ECO:0000256" key="5">
    <source>
        <dbReference type="ARBA" id="ARBA00023242"/>
    </source>
</evidence>